<dbReference type="EMBL" id="FWFY01000003">
    <property type="protein sequence ID" value="SLN36456.1"/>
    <property type="molecule type" value="Genomic_DNA"/>
</dbReference>
<dbReference type="Proteomes" id="UP000240624">
    <property type="component" value="Unassembled WGS sequence"/>
</dbReference>
<name>A0A1X6Z0M4_9RHOB</name>
<evidence type="ECO:0000313" key="2">
    <source>
        <dbReference type="EMBL" id="SLN36456.1"/>
    </source>
</evidence>
<gene>
    <name evidence="1" type="ORF">CLV79_102409</name>
    <name evidence="2" type="ORF">LOS8367_01491</name>
</gene>
<evidence type="ECO:0000313" key="3">
    <source>
        <dbReference type="Proteomes" id="UP000193495"/>
    </source>
</evidence>
<sequence length="203" mass="21973">MLLATLLGVMLVAASAVGLQLRGASNAKVLAALERRHVTALDTASIRELLRARLSAAEARADGLPPRDGSPVTLAYRGVEWEVRLNDIDGLVDLYLAPPEVLALLPIDGAELYRRREAMQTSLPPGTRYASERQTLARLGYDAATRAELYPLVTQVARTGGINPDIAPDALREKALRLQALDRAAGQAAELRIRRLGPEDRPL</sequence>
<reference evidence="2 3" key="1">
    <citation type="submission" date="2017-03" db="EMBL/GenBank/DDBJ databases">
        <authorList>
            <person name="Afonso C.L."/>
            <person name="Miller P.J."/>
            <person name="Scott M.A."/>
            <person name="Spackman E."/>
            <person name="Goraichik I."/>
            <person name="Dimitrov K.M."/>
            <person name="Suarez D.L."/>
            <person name="Swayne D.E."/>
        </authorList>
    </citation>
    <scope>NUCLEOTIDE SEQUENCE [LARGE SCALE GENOMIC DNA]</scope>
    <source>
        <strain evidence="2 3">CECT 8367</strain>
    </source>
</reference>
<organism evidence="2 3">
    <name type="scientific">Limimaricola soesokkakensis</name>
    <dbReference type="NCBI Taxonomy" id="1343159"/>
    <lineage>
        <taxon>Bacteria</taxon>
        <taxon>Pseudomonadati</taxon>
        <taxon>Pseudomonadota</taxon>
        <taxon>Alphaproteobacteria</taxon>
        <taxon>Rhodobacterales</taxon>
        <taxon>Paracoccaceae</taxon>
        <taxon>Limimaricola</taxon>
    </lineage>
</organism>
<dbReference type="Proteomes" id="UP000193495">
    <property type="component" value="Unassembled WGS sequence"/>
</dbReference>
<dbReference type="AlphaFoldDB" id="A0A1X6Z0M4"/>
<proteinExistence type="predicted"/>
<evidence type="ECO:0000313" key="1">
    <source>
        <dbReference type="EMBL" id="PSK87917.1"/>
    </source>
</evidence>
<protein>
    <submittedName>
        <fullName evidence="2">Uncharacterized protein</fullName>
    </submittedName>
</protein>
<dbReference type="EMBL" id="PYGB01000002">
    <property type="protein sequence ID" value="PSK87917.1"/>
    <property type="molecule type" value="Genomic_DNA"/>
</dbReference>
<accession>A0A1X6Z0M4</accession>
<keyword evidence="4" id="KW-1185">Reference proteome</keyword>
<reference evidence="1 4" key="2">
    <citation type="submission" date="2018-03" db="EMBL/GenBank/DDBJ databases">
        <title>Genomic Encyclopedia of Archaeal and Bacterial Type Strains, Phase II (KMG-II): from individual species to whole genera.</title>
        <authorList>
            <person name="Goeker M."/>
        </authorList>
    </citation>
    <scope>NUCLEOTIDE SEQUENCE [LARGE SCALE GENOMIC DNA]</scope>
    <source>
        <strain evidence="1 4">DSM 29956</strain>
    </source>
</reference>
<evidence type="ECO:0000313" key="4">
    <source>
        <dbReference type="Proteomes" id="UP000240624"/>
    </source>
</evidence>